<dbReference type="InterPro" id="IPR009003">
    <property type="entry name" value="Peptidase_S1_PA"/>
</dbReference>
<dbReference type="InterPro" id="IPR015919">
    <property type="entry name" value="Cadherin-like_sf"/>
</dbReference>
<dbReference type="PROSITE" id="PS00135">
    <property type="entry name" value="TRYPSIN_SER"/>
    <property type="match status" value="1"/>
</dbReference>
<dbReference type="GO" id="GO:0004252">
    <property type="term" value="F:serine-type endopeptidase activity"/>
    <property type="evidence" value="ECO:0007669"/>
    <property type="project" value="InterPro"/>
</dbReference>
<dbReference type="GO" id="GO:0006508">
    <property type="term" value="P:proteolysis"/>
    <property type="evidence" value="ECO:0007669"/>
    <property type="project" value="UniProtKB-KW"/>
</dbReference>
<evidence type="ECO:0000256" key="5">
    <source>
        <dbReference type="ARBA" id="ARBA00023157"/>
    </source>
</evidence>
<proteinExistence type="inferred from homology"/>
<comment type="similarity">
    <text evidence="1">Belongs to the peptidase S1 family.</text>
</comment>
<evidence type="ECO:0000256" key="3">
    <source>
        <dbReference type="ARBA" id="ARBA00022801"/>
    </source>
</evidence>
<dbReference type="Pfam" id="PF05345">
    <property type="entry name" value="He_PIG"/>
    <property type="match status" value="2"/>
</dbReference>
<dbReference type="InterPro" id="IPR043504">
    <property type="entry name" value="Peptidase_S1_PA_chymotrypsin"/>
</dbReference>
<dbReference type="AlphaFoldDB" id="A0A6I4W9B0"/>
<dbReference type="InterPro" id="IPR033116">
    <property type="entry name" value="TRYPSIN_SER"/>
</dbReference>
<keyword evidence="4" id="KW-0720">Serine protease</keyword>
<dbReference type="InterPro" id="IPR013783">
    <property type="entry name" value="Ig-like_fold"/>
</dbReference>
<dbReference type="GO" id="GO:0005975">
    <property type="term" value="P:carbohydrate metabolic process"/>
    <property type="evidence" value="ECO:0007669"/>
    <property type="project" value="UniProtKB-ARBA"/>
</dbReference>
<dbReference type="Proteomes" id="UP000431901">
    <property type="component" value="Unassembled WGS sequence"/>
</dbReference>
<evidence type="ECO:0000313" key="6">
    <source>
        <dbReference type="EMBL" id="MXQ65763.1"/>
    </source>
</evidence>
<reference evidence="6 7" key="1">
    <citation type="submission" date="2019-12" db="EMBL/GenBank/DDBJ databases">
        <title>Nocardia macrotermitis sp. nov. and Nocardia aurantia sp. nov., isolated from the gut of the fungus growing-termite Macrotermes natalensis.</title>
        <authorList>
            <person name="Christine B."/>
            <person name="Rene B."/>
        </authorList>
    </citation>
    <scope>NUCLEOTIDE SEQUENCE [LARGE SCALE GENOMIC DNA]</scope>
    <source>
        <strain evidence="6 7">DSM 102126</strain>
    </source>
</reference>
<dbReference type="CDD" id="cd21112">
    <property type="entry name" value="alphaLP-like"/>
    <property type="match status" value="1"/>
</dbReference>
<dbReference type="PROSITE" id="PS00134">
    <property type="entry name" value="TRYPSIN_HIS"/>
    <property type="match status" value="1"/>
</dbReference>
<sequence length="452" mass="45638">MPVRVRHDQAALARAVRAVTPAPGLVSWGVDPRRNRVRVALDARADDPATAALARRLRGLGDVVSVVTAARQHQQGTVRGGDKWVPGSEGACSVGFSAVGSDGSRHFLTAGHCTNDANQAAYGYDGSRVGTSNTGGTHSVNAREGDFGLVDVDQPGWTLSPDVNTYGGSDVVVTGYAQPVTGMSICRSGQTSGWRCGTVTAVNQSVDYGNVVVDGLFITNACSQGGDSGGSYVSGDKAVGIHSGGGNACGQSNPNTDAQPVGEALAKWNLTLSTGGTQPGKVTVASPGDQTGTVGQAASLTLRASGGTAPYTWSATGLPSGLRIDASTGVVSGTPSTAGTSSVTVTARDKNGTTGTASFGWTIRTTGGTTPTIVNPGSQTAYVGTPVTLPIQASNAVRYQATGLPTGLRIDAATGVVSGTPSQWGIFTSTVTVTGSGGATASARFTWNVWFR</sequence>
<dbReference type="GO" id="GO:0005509">
    <property type="term" value="F:calcium ion binding"/>
    <property type="evidence" value="ECO:0007669"/>
    <property type="project" value="InterPro"/>
</dbReference>
<evidence type="ECO:0000256" key="2">
    <source>
        <dbReference type="ARBA" id="ARBA00022670"/>
    </source>
</evidence>
<dbReference type="EMBL" id="WUTW01000003">
    <property type="protein sequence ID" value="MXQ65763.1"/>
    <property type="molecule type" value="Genomic_DNA"/>
</dbReference>
<keyword evidence="5" id="KW-1015">Disulfide bond</keyword>
<keyword evidence="2" id="KW-0645">Protease</keyword>
<evidence type="ECO:0000313" key="7">
    <source>
        <dbReference type="Proteomes" id="UP000431901"/>
    </source>
</evidence>
<dbReference type="Gene3D" id="2.40.10.10">
    <property type="entry name" value="Trypsin-like serine proteases"/>
    <property type="match status" value="2"/>
</dbReference>
<evidence type="ECO:0008006" key="8">
    <source>
        <dbReference type="Google" id="ProtNLM"/>
    </source>
</evidence>
<accession>A0A6I4W9B0</accession>
<comment type="caution">
    <text evidence="6">The sequence shown here is derived from an EMBL/GenBank/DDBJ whole genome shotgun (WGS) entry which is preliminary data.</text>
</comment>
<dbReference type="Gene3D" id="2.60.40.10">
    <property type="entry name" value="Immunoglobulins"/>
    <property type="match status" value="2"/>
</dbReference>
<dbReference type="InterPro" id="IPR001316">
    <property type="entry name" value="Pept_S1A_streptogrisin"/>
</dbReference>
<keyword evidence="3" id="KW-0378">Hydrolase</keyword>
<dbReference type="OrthoDB" id="8781117at2"/>
<dbReference type="SUPFAM" id="SSF50494">
    <property type="entry name" value="Trypsin-like serine proteases"/>
    <property type="match status" value="1"/>
</dbReference>
<name>A0A6I4W9B0_9ACTN</name>
<dbReference type="InterPro" id="IPR018114">
    <property type="entry name" value="TRYPSIN_HIS"/>
</dbReference>
<evidence type="ECO:0000256" key="1">
    <source>
        <dbReference type="ARBA" id="ARBA00007664"/>
    </source>
</evidence>
<dbReference type="SUPFAM" id="SSF49313">
    <property type="entry name" value="Cadherin-like"/>
    <property type="match status" value="2"/>
</dbReference>
<dbReference type="PRINTS" id="PR00861">
    <property type="entry name" value="ALYTICPTASE"/>
</dbReference>
<protein>
    <recommendedName>
        <fullName evidence="8">Trypsin-like serine protease</fullName>
    </recommendedName>
</protein>
<evidence type="ECO:0000256" key="4">
    <source>
        <dbReference type="ARBA" id="ARBA00022825"/>
    </source>
</evidence>
<gene>
    <name evidence="6" type="ORF">GQ466_17195</name>
</gene>
<keyword evidence="7" id="KW-1185">Reference proteome</keyword>
<dbReference type="GO" id="GO:0016020">
    <property type="term" value="C:membrane"/>
    <property type="evidence" value="ECO:0007669"/>
    <property type="project" value="InterPro"/>
</dbReference>
<organism evidence="6 7">
    <name type="scientific">Actinomadura rayongensis</name>
    <dbReference type="NCBI Taxonomy" id="1429076"/>
    <lineage>
        <taxon>Bacteria</taxon>
        <taxon>Bacillati</taxon>
        <taxon>Actinomycetota</taxon>
        <taxon>Actinomycetes</taxon>
        <taxon>Streptosporangiales</taxon>
        <taxon>Thermomonosporaceae</taxon>
        <taxon>Actinomadura</taxon>
    </lineage>
</organism>